<evidence type="ECO:0000256" key="3">
    <source>
        <dbReference type="ARBA" id="ARBA00022989"/>
    </source>
</evidence>
<keyword evidence="2 5" id="KW-0812">Transmembrane</keyword>
<accession>A0A2T6AHX5</accession>
<feature type="transmembrane region" description="Helical" evidence="5">
    <location>
        <begin position="74"/>
        <end position="93"/>
    </location>
</feature>
<evidence type="ECO:0000256" key="2">
    <source>
        <dbReference type="ARBA" id="ARBA00022692"/>
    </source>
</evidence>
<dbReference type="OrthoDB" id="8559161at2"/>
<feature type="transmembrane region" description="Helical" evidence="5">
    <location>
        <begin position="152"/>
        <end position="183"/>
    </location>
</feature>
<protein>
    <recommendedName>
        <fullName evidence="5">Probable membrane transporter protein</fullName>
    </recommendedName>
</protein>
<feature type="transmembrane region" description="Helical" evidence="5">
    <location>
        <begin position="218"/>
        <end position="236"/>
    </location>
</feature>
<dbReference type="EMBL" id="QBKQ01000002">
    <property type="protein sequence ID" value="PTX43418.1"/>
    <property type="molecule type" value="Genomic_DNA"/>
</dbReference>
<dbReference type="InterPro" id="IPR051598">
    <property type="entry name" value="TSUP/Inactive_protease-like"/>
</dbReference>
<evidence type="ECO:0000313" key="6">
    <source>
        <dbReference type="EMBL" id="PTX43418.1"/>
    </source>
</evidence>
<reference evidence="6 7" key="1">
    <citation type="submission" date="2018-04" db="EMBL/GenBank/DDBJ databases">
        <title>Genomic Encyclopedia of Archaeal and Bacterial Type Strains, Phase II (KMG-II): from individual species to whole genera.</title>
        <authorList>
            <person name="Goeker M."/>
        </authorList>
    </citation>
    <scope>NUCLEOTIDE SEQUENCE [LARGE SCALE GENOMIC DNA]</scope>
    <source>
        <strain evidence="6 7">DSM 23082</strain>
    </source>
</reference>
<dbReference type="AlphaFoldDB" id="A0A2T6AHX5"/>
<evidence type="ECO:0000256" key="5">
    <source>
        <dbReference type="RuleBase" id="RU363041"/>
    </source>
</evidence>
<keyword evidence="3 5" id="KW-1133">Transmembrane helix</keyword>
<proteinExistence type="inferred from homology"/>
<gene>
    <name evidence="6" type="ORF">C8P64_1945</name>
</gene>
<keyword evidence="5" id="KW-1003">Cell membrane</keyword>
<comment type="caution">
    <text evidence="6">The sequence shown here is derived from an EMBL/GenBank/DDBJ whole genome shotgun (WGS) entry which is preliminary data.</text>
</comment>
<feature type="transmembrane region" description="Helical" evidence="5">
    <location>
        <begin position="113"/>
        <end position="132"/>
    </location>
</feature>
<dbReference type="PANTHER" id="PTHR43701:SF2">
    <property type="entry name" value="MEMBRANE TRANSPORTER PROTEIN YJNA-RELATED"/>
    <property type="match status" value="1"/>
</dbReference>
<evidence type="ECO:0000256" key="1">
    <source>
        <dbReference type="ARBA" id="ARBA00004141"/>
    </source>
</evidence>
<dbReference type="Proteomes" id="UP000244174">
    <property type="component" value="Unassembled WGS sequence"/>
</dbReference>
<feature type="transmembrane region" description="Helical" evidence="5">
    <location>
        <begin position="7"/>
        <end position="28"/>
    </location>
</feature>
<dbReference type="RefSeq" id="WP_108171846.1">
    <property type="nucleotide sequence ID" value="NZ_QBKQ01000002.1"/>
</dbReference>
<sequence>MDILEILGYFGALLIGVVLGLIGGGGSILTVPVLVYMMAINPVTATAYSLFIVGSSSLMGAGRNLQKGLVGFKTALIFAIPAVITVFSTRKFLVPALPEELFEVGGFMVTRDIGIMLFFAILMLFASISMIYDKKELLEKKQEKKPVNFFLLGALGILTGLITGIVGAGGGFIIIPILVLLAGLPMKKAVGTSLLIIAINSLLGFLGDLGHQEIDWPFLLIFTAIAISGIFLGVYLNKFFDGKKLKKGFGWFVLLMGIYIIWSELY</sequence>
<dbReference type="PANTHER" id="PTHR43701">
    <property type="entry name" value="MEMBRANE TRANSPORTER PROTEIN MJ0441-RELATED"/>
    <property type="match status" value="1"/>
</dbReference>
<keyword evidence="7" id="KW-1185">Reference proteome</keyword>
<comment type="similarity">
    <text evidence="5">Belongs to the 4-toluene sulfonate uptake permease (TSUP) (TC 2.A.102) family.</text>
</comment>
<evidence type="ECO:0000313" key="7">
    <source>
        <dbReference type="Proteomes" id="UP000244174"/>
    </source>
</evidence>
<dbReference type="GO" id="GO:0005886">
    <property type="term" value="C:plasma membrane"/>
    <property type="evidence" value="ECO:0007669"/>
    <property type="project" value="UniProtKB-SubCell"/>
</dbReference>
<dbReference type="Pfam" id="PF01925">
    <property type="entry name" value="TauE"/>
    <property type="match status" value="1"/>
</dbReference>
<organism evidence="6 7">
    <name type="scientific">Christiangramia gaetbulicola</name>
    <dbReference type="NCBI Taxonomy" id="703340"/>
    <lineage>
        <taxon>Bacteria</taxon>
        <taxon>Pseudomonadati</taxon>
        <taxon>Bacteroidota</taxon>
        <taxon>Flavobacteriia</taxon>
        <taxon>Flavobacteriales</taxon>
        <taxon>Flavobacteriaceae</taxon>
        <taxon>Christiangramia</taxon>
    </lineage>
</organism>
<keyword evidence="4 5" id="KW-0472">Membrane</keyword>
<evidence type="ECO:0000256" key="4">
    <source>
        <dbReference type="ARBA" id="ARBA00023136"/>
    </source>
</evidence>
<feature type="transmembrane region" description="Helical" evidence="5">
    <location>
        <begin position="34"/>
        <end position="53"/>
    </location>
</feature>
<comment type="subcellular location">
    <subcellularLocation>
        <location evidence="5">Cell membrane</location>
        <topology evidence="5">Multi-pass membrane protein</topology>
    </subcellularLocation>
    <subcellularLocation>
        <location evidence="1">Membrane</location>
        <topology evidence="1">Multi-pass membrane protein</topology>
    </subcellularLocation>
</comment>
<feature type="transmembrane region" description="Helical" evidence="5">
    <location>
        <begin position="248"/>
        <end position="265"/>
    </location>
</feature>
<name>A0A2T6AHX5_9FLAO</name>
<dbReference type="InterPro" id="IPR002781">
    <property type="entry name" value="TM_pro_TauE-like"/>
</dbReference>